<evidence type="ECO:0000313" key="3">
    <source>
        <dbReference type="Proteomes" id="UP000634011"/>
    </source>
</evidence>
<keyword evidence="1" id="KW-1133">Transmembrane helix</keyword>
<dbReference type="InterPro" id="IPR020017">
    <property type="entry name" value="XapX_domain"/>
</dbReference>
<evidence type="ECO:0000256" key="1">
    <source>
        <dbReference type="SAM" id="Phobius"/>
    </source>
</evidence>
<dbReference type="Proteomes" id="UP000634011">
    <property type="component" value="Unassembled WGS sequence"/>
</dbReference>
<keyword evidence="3" id="KW-1185">Reference proteome</keyword>
<dbReference type="PROSITE" id="PS51257">
    <property type="entry name" value="PROKAR_LIPOPROTEIN"/>
    <property type="match status" value="1"/>
</dbReference>
<name>A0A923HGQ2_9BURK</name>
<keyword evidence="1" id="KW-0812">Transmembrane</keyword>
<protein>
    <submittedName>
        <fullName evidence="2">DUF1427 family protein</fullName>
    </submittedName>
</protein>
<proteinExistence type="predicted"/>
<dbReference type="AlphaFoldDB" id="A0A923HGQ2"/>
<keyword evidence="1" id="KW-0472">Membrane</keyword>
<feature type="transmembrane region" description="Helical" evidence="1">
    <location>
        <begin position="32"/>
        <end position="49"/>
    </location>
</feature>
<dbReference type="EMBL" id="JACOFV010000014">
    <property type="protein sequence ID" value="MBC3863424.1"/>
    <property type="molecule type" value="Genomic_DNA"/>
</dbReference>
<organism evidence="2 3">
    <name type="scientific">Undibacterium jejuense</name>
    <dbReference type="NCBI Taxonomy" id="1344949"/>
    <lineage>
        <taxon>Bacteria</taxon>
        <taxon>Pseudomonadati</taxon>
        <taxon>Pseudomonadota</taxon>
        <taxon>Betaproteobacteria</taxon>
        <taxon>Burkholderiales</taxon>
        <taxon>Oxalobacteraceae</taxon>
        <taxon>Undibacterium</taxon>
    </lineage>
</organism>
<accession>A0A923HGQ2</accession>
<dbReference type="RefSeq" id="WP_186913365.1">
    <property type="nucleotide sequence ID" value="NZ_JACOFV010000014.1"/>
</dbReference>
<reference evidence="2" key="1">
    <citation type="submission" date="2020-08" db="EMBL/GenBank/DDBJ databases">
        <title>Novel species isolated from subtropical streams in China.</title>
        <authorList>
            <person name="Lu H."/>
        </authorList>
    </citation>
    <scope>NUCLEOTIDE SEQUENCE</scope>
    <source>
        <strain evidence="2">KACC 12607</strain>
    </source>
</reference>
<dbReference type="NCBIfam" id="TIGR03510">
    <property type="entry name" value="XapX"/>
    <property type="match status" value="1"/>
</dbReference>
<evidence type="ECO:0000313" key="2">
    <source>
        <dbReference type="EMBL" id="MBC3863424.1"/>
    </source>
</evidence>
<comment type="caution">
    <text evidence="2">The sequence shown here is derived from an EMBL/GenBank/DDBJ whole genome shotgun (WGS) entry which is preliminary data.</text>
</comment>
<gene>
    <name evidence="2" type="ORF">H8K32_15065</name>
</gene>
<sequence>MRLKKILLGLSLSFCVGLACRMAKIPVPSPPVLSGALLVFMMSSGFWLVDRYLEKRSKQEASEGIK</sequence>